<dbReference type="Pfam" id="PF01128">
    <property type="entry name" value="IspD"/>
    <property type="match status" value="1"/>
</dbReference>
<evidence type="ECO:0000256" key="4">
    <source>
        <dbReference type="ARBA" id="ARBA00022679"/>
    </source>
</evidence>
<reference evidence="8 9" key="1">
    <citation type="submission" date="2020-08" db="EMBL/GenBank/DDBJ databases">
        <title>Genomic Encyclopedia of Type Strains, Phase IV (KMG-IV): sequencing the most valuable type-strain genomes for metagenomic binning, comparative biology and taxonomic classification.</title>
        <authorList>
            <person name="Goeker M."/>
        </authorList>
    </citation>
    <scope>NUCLEOTIDE SEQUENCE [LARGE SCALE GENOMIC DNA]</scope>
    <source>
        <strain evidence="8 9">DSM 29781</strain>
    </source>
</reference>
<dbReference type="EMBL" id="JACHGB010000001">
    <property type="protein sequence ID" value="MBB5270571.1"/>
    <property type="molecule type" value="Genomic_DNA"/>
</dbReference>
<dbReference type="InterPro" id="IPR018294">
    <property type="entry name" value="ISPD_synthase_CS"/>
</dbReference>
<evidence type="ECO:0000313" key="8">
    <source>
        <dbReference type="EMBL" id="MBB5270571.1"/>
    </source>
</evidence>
<comment type="catalytic activity">
    <reaction evidence="1 7">
        <text>2-C-methyl-D-erythritol 4-phosphate + CTP + H(+) = 4-CDP-2-C-methyl-D-erythritol + diphosphate</text>
        <dbReference type="Rhea" id="RHEA:13429"/>
        <dbReference type="ChEBI" id="CHEBI:15378"/>
        <dbReference type="ChEBI" id="CHEBI:33019"/>
        <dbReference type="ChEBI" id="CHEBI:37563"/>
        <dbReference type="ChEBI" id="CHEBI:57823"/>
        <dbReference type="ChEBI" id="CHEBI:58262"/>
        <dbReference type="EC" id="2.7.7.60"/>
    </reaction>
</comment>
<dbReference type="FunFam" id="3.90.550.10:FF:000003">
    <property type="entry name" value="2-C-methyl-D-erythritol 4-phosphate cytidylyltransferase"/>
    <property type="match status" value="1"/>
</dbReference>
<feature type="site" description="Positions MEP for the nucleophilic attack" evidence="7">
    <location>
        <position position="174"/>
    </location>
</feature>
<dbReference type="EC" id="2.7.7.60" evidence="7"/>
<dbReference type="SUPFAM" id="SSF53448">
    <property type="entry name" value="Nucleotide-diphospho-sugar transferases"/>
    <property type="match status" value="1"/>
</dbReference>
<comment type="caution">
    <text evidence="8">The sequence shown here is derived from an EMBL/GenBank/DDBJ whole genome shotgun (WGS) entry which is preliminary data.</text>
</comment>
<dbReference type="AlphaFoldDB" id="A0A7W8HEN8"/>
<dbReference type="PROSITE" id="PS01295">
    <property type="entry name" value="ISPD"/>
    <property type="match status" value="1"/>
</dbReference>
<dbReference type="InterPro" id="IPR029044">
    <property type="entry name" value="Nucleotide-diphossugar_trans"/>
</dbReference>
<accession>A0A7W8HEN8</accession>
<dbReference type="PANTHER" id="PTHR32125:SF4">
    <property type="entry name" value="2-C-METHYL-D-ERYTHRITOL 4-PHOSPHATE CYTIDYLYLTRANSFERASE, CHLOROPLASTIC"/>
    <property type="match status" value="1"/>
</dbReference>
<sequence length="251" mass="26397">MSPSTSHPDGPRPRFFAVVPAAGVGARLGADVPKQYLEIAGTSLLAWSLRPLLRAAWIEQVLVVVAPGDERAARACAALAGGARERLRVVAVGGATRRDSVLAGLLALDRDPGCGGHDWVLVHDAARPGLSDSALARLRDRLDGHPAGGLLALPVADTVKRAGAGGEVAATVPREGLWLAQTPQMFRFGPLRAALERHPEVTDEAAAMEAQREPVLLVAGERRNFKVTTRDDLDMMAALLGDARPADEEAG</sequence>
<comment type="function">
    <text evidence="7">Catalyzes the formation of 4-diphosphocytidyl-2-C-methyl-D-erythritol from CTP and 2-C-methyl-D-erythritol 4-phosphate (MEP).</text>
</comment>
<dbReference type="NCBIfam" id="TIGR00453">
    <property type="entry name" value="ispD"/>
    <property type="match status" value="1"/>
</dbReference>
<evidence type="ECO:0000256" key="2">
    <source>
        <dbReference type="ARBA" id="ARBA00004787"/>
    </source>
</evidence>
<evidence type="ECO:0000256" key="6">
    <source>
        <dbReference type="ARBA" id="ARBA00023229"/>
    </source>
</evidence>
<dbReference type="CDD" id="cd02516">
    <property type="entry name" value="CDP-ME_synthetase"/>
    <property type="match status" value="1"/>
</dbReference>
<gene>
    <name evidence="7" type="primary">ispD</name>
    <name evidence="8" type="ORF">HNQ70_000555</name>
</gene>
<evidence type="ECO:0000313" key="9">
    <source>
        <dbReference type="Proteomes" id="UP000532440"/>
    </source>
</evidence>
<dbReference type="GO" id="GO:0050518">
    <property type="term" value="F:2-C-methyl-D-erythritol 4-phosphate cytidylyltransferase activity"/>
    <property type="evidence" value="ECO:0007669"/>
    <property type="project" value="UniProtKB-UniRule"/>
</dbReference>
<dbReference type="InterPro" id="IPR050088">
    <property type="entry name" value="IspD/TarI_cytidylyltransf_bact"/>
</dbReference>
<dbReference type="InterPro" id="IPR034683">
    <property type="entry name" value="IspD/TarI"/>
</dbReference>
<dbReference type="UniPathway" id="UPA00056">
    <property type="reaction ID" value="UER00093"/>
</dbReference>
<dbReference type="HAMAP" id="MF_00108">
    <property type="entry name" value="IspD"/>
    <property type="match status" value="1"/>
</dbReference>
<comment type="similarity">
    <text evidence="3 7">Belongs to the IspD/TarI cytidylyltransferase family. IspD subfamily.</text>
</comment>
<dbReference type="RefSeq" id="WP_183964015.1">
    <property type="nucleotide sequence ID" value="NZ_BAABEW010000004.1"/>
</dbReference>
<dbReference type="InterPro" id="IPR001228">
    <property type="entry name" value="IspD"/>
</dbReference>
<name>A0A7W8HEN8_9BURK</name>
<organism evidence="8 9">
    <name type="scientific">Quisquiliibacterium transsilvanicum</name>
    <dbReference type="NCBI Taxonomy" id="1549638"/>
    <lineage>
        <taxon>Bacteria</taxon>
        <taxon>Pseudomonadati</taxon>
        <taxon>Pseudomonadota</taxon>
        <taxon>Betaproteobacteria</taxon>
        <taxon>Burkholderiales</taxon>
        <taxon>Burkholderiaceae</taxon>
        <taxon>Quisquiliibacterium</taxon>
    </lineage>
</organism>
<dbReference type="Proteomes" id="UP000532440">
    <property type="component" value="Unassembled WGS sequence"/>
</dbReference>
<keyword evidence="6 7" id="KW-0414">Isoprene biosynthesis</keyword>
<dbReference type="GO" id="GO:0019288">
    <property type="term" value="P:isopentenyl diphosphate biosynthetic process, methylerythritol 4-phosphate pathway"/>
    <property type="evidence" value="ECO:0007669"/>
    <property type="project" value="UniProtKB-UniRule"/>
</dbReference>
<comment type="pathway">
    <text evidence="2 7">Isoprenoid biosynthesis; isopentenyl diphosphate biosynthesis via DXP pathway; isopentenyl diphosphate from 1-deoxy-D-xylulose 5-phosphate: step 2/6.</text>
</comment>
<dbReference type="PANTHER" id="PTHR32125">
    <property type="entry name" value="2-C-METHYL-D-ERYTHRITOL 4-PHOSPHATE CYTIDYLYLTRANSFERASE, CHLOROPLASTIC"/>
    <property type="match status" value="1"/>
</dbReference>
<dbReference type="Gene3D" id="3.90.550.10">
    <property type="entry name" value="Spore Coat Polysaccharide Biosynthesis Protein SpsA, Chain A"/>
    <property type="match status" value="1"/>
</dbReference>
<evidence type="ECO:0000256" key="3">
    <source>
        <dbReference type="ARBA" id="ARBA00009789"/>
    </source>
</evidence>
<evidence type="ECO:0000256" key="7">
    <source>
        <dbReference type="HAMAP-Rule" id="MF_00108"/>
    </source>
</evidence>
<feature type="site" description="Transition state stabilizer" evidence="7">
    <location>
        <position position="34"/>
    </location>
</feature>
<proteinExistence type="inferred from homology"/>
<protein>
    <recommendedName>
        <fullName evidence="7">2-C-methyl-D-erythritol 4-phosphate cytidylyltransferase</fullName>
        <ecNumber evidence="7">2.7.7.60</ecNumber>
    </recommendedName>
    <alternativeName>
        <fullName evidence="7">4-diphosphocytidyl-2C-methyl-D-erythritol synthase</fullName>
    </alternativeName>
    <alternativeName>
        <fullName evidence="7">MEP cytidylyltransferase</fullName>
        <shortName evidence="7">MCT</shortName>
    </alternativeName>
</protein>
<feature type="site" description="Positions MEP for the nucleophilic attack" evidence="7">
    <location>
        <position position="226"/>
    </location>
</feature>
<evidence type="ECO:0000256" key="5">
    <source>
        <dbReference type="ARBA" id="ARBA00022695"/>
    </source>
</evidence>
<keyword evidence="5 7" id="KW-0548">Nucleotidyltransferase</keyword>
<keyword evidence="4 7" id="KW-0808">Transferase</keyword>
<evidence type="ECO:0000256" key="1">
    <source>
        <dbReference type="ARBA" id="ARBA00001282"/>
    </source>
</evidence>
<keyword evidence="9" id="KW-1185">Reference proteome</keyword>
<feature type="site" description="Transition state stabilizer" evidence="7">
    <location>
        <position position="27"/>
    </location>
</feature>